<organism evidence="4 5">
    <name type="scientific">Truncatella angustata</name>
    <dbReference type="NCBI Taxonomy" id="152316"/>
    <lineage>
        <taxon>Eukaryota</taxon>
        <taxon>Fungi</taxon>
        <taxon>Dikarya</taxon>
        <taxon>Ascomycota</taxon>
        <taxon>Pezizomycotina</taxon>
        <taxon>Sordariomycetes</taxon>
        <taxon>Xylariomycetidae</taxon>
        <taxon>Amphisphaeriales</taxon>
        <taxon>Sporocadaceae</taxon>
        <taxon>Truncatella</taxon>
    </lineage>
</organism>
<dbReference type="EMBL" id="JAGPXC010000002">
    <property type="protein sequence ID" value="KAH6658365.1"/>
    <property type="molecule type" value="Genomic_DNA"/>
</dbReference>
<sequence length="468" mass="52503">MEARLQDCPFCGYHPETEYQLLLHMEQHHSEEGQSPFVARDGSRTASTNTPPEDVGDGFVQCPQCDEYVTIAEFNDHTDLHGAENDNESEDEVPDEAGGGAPLYDRTNGIYQSPYGNSSIDHDLEVLKRYSKKSSASTTETKNQQSGATDRWKNILKLPSTIRRQEMGDPTANGQGPKKRLGKSELGQYAHEDAMPAWLTDLLRRKGQITQGGIISVLAGLLKSSRSTEYAYLCSPAVDHVSKLKKEGGFCGYRNIQMLCSYIIGARAEGASSLNGRLPSVFDIQEHIEGAWDRNFNAQGRIETGGVRGTRKYIGTPEAQAMFLSLGIPCNAQGFKDPHPGNAEKRLFQHIEEYFEQGDFDPAAKIRRTRLPPIYFQHRGHSLTIVGFEKKHNGGRELIVFDPMFNDSDSVMKLVGQRTFSVKSPDSMLKLYRRGNKYLKRYNEFEILKLTSRLPDAETQDQTETSKY</sequence>
<feature type="domain" description="C2H2-type" evidence="3">
    <location>
        <begin position="60"/>
        <end position="81"/>
    </location>
</feature>
<dbReference type="InterPro" id="IPR013087">
    <property type="entry name" value="Znf_C2H2_type"/>
</dbReference>
<feature type="compositionally biased region" description="Acidic residues" evidence="2">
    <location>
        <begin position="85"/>
        <end position="95"/>
    </location>
</feature>
<feature type="domain" description="C2H2-type" evidence="3">
    <location>
        <begin position="6"/>
        <end position="28"/>
    </location>
</feature>
<dbReference type="SMART" id="SM00355">
    <property type="entry name" value="ZnF_C2H2"/>
    <property type="match status" value="2"/>
</dbReference>
<proteinExistence type="predicted"/>
<dbReference type="Gene3D" id="3.90.70.130">
    <property type="match status" value="1"/>
</dbReference>
<accession>A0A9P8UUQ6</accession>
<dbReference type="Proteomes" id="UP000758603">
    <property type="component" value="Unassembled WGS sequence"/>
</dbReference>
<evidence type="ECO:0000256" key="1">
    <source>
        <dbReference type="ARBA" id="ARBA00022801"/>
    </source>
</evidence>
<comment type="caution">
    <text evidence="4">The sequence shown here is derived from an EMBL/GenBank/DDBJ whole genome shotgun (WGS) entry which is preliminary data.</text>
</comment>
<reference evidence="4" key="1">
    <citation type="journal article" date="2021" name="Nat. Commun.">
        <title>Genetic determinants of endophytism in the Arabidopsis root mycobiome.</title>
        <authorList>
            <person name="Mesny F."/>
            <person name="Miyauchi S."/>
            <person name="Thiergart T."/>
            <person name="Pickel B."/>
            <person name="Atanasova L."/>
            <person name="Karlsson M."/>
            <person name="Huettel B."/>
            <person name="Barry K.W."/>
            <person name="Haridas S."/>
            <person name="Chen C."/>
            <person name="Bauer D."/>
            <person name="Andreopoulos W."/>
            <person name="Pangilinan J."/>
            <person name="LaButti K."/>
            <person name="Riley R."/>
            <person name="Lipzen A."/>
            <person name="Clum A."/>
            <person name="Drula E."/>
            <person name="Henrissat B."/>
            <person name="Kohler A."/>
            <person name="Grigoriev I.V."/>
            <person name="Martin F.M."/>
            <person name="Hacquard S."/>
        </authorList>
    </citation>
    <scope>NUCLEOTIDE SEQUENCE</scope>
    <source>
        <strain evidence="4">MPI-SDFR-AT-0073</strain>
    </source>
</reference>
<dbReference type="GO" id="GO:0016787">
    <property type="term" value="F:hydrolase activity"/>
    <property type="evidence" value="ECO:0007669"/>
    <property type="project" value="UniProtKB-KW"/>
</dbReference>
<name>A0A9P8UUQ6_9PEZI</name>
<feature type="region of interest" description="Disordered" evidence="2">
    <location>
        <begin position="79"/>
        <end position="107"/>
    </location>
</feature>
<feature type="region of interest" description="Disordered" evidence="2">
    <location>
        <begin position="28"/>
        <end position="57"/>
    </location>
</feature>
<evidence type="ECO:0000256" key="2">
    <source>
        <dbReference type="SAM" id="MobiDB-lite"/>
    </source>
</evidence>
<feature type="region of interest" description="Disordered" evidence="2">
    <location>
        <begin position="131"/>
        <end position="182"/>
    </location>
</feature>
<dbReference type="RefSeq" id="XP_045962599.1">
    <property type="nucleotide sequence ID" value="XM_046095502.1"/>
</dbReference>
<evidence type="ECO:0000313" key="5">
    <source>
        <dbReference type="Proteomes" id="UP000758603"/>
    </source>
</evidence>
<keyword evidence="5" id="KW-1185">Reference proteome</keyword>
<feature type="compositionally biased region" description="Low complexity" evidence="2">
    <location>
        <begin position="133"/>
        <end position="142"/>
    </location>
</feature>
<dbReference type="Pfam" id="PF07910">
    <property type="entry name" value="Peptidase_C78"/>
    <property type="match status" value="1"/>
</dbReference>
<protein>
    <submittedName>
        <fullName evidence="4">Peptidase family C78-domain-containing protein</fullName>
    </submittedName>
</protein>
<dbReference type="AlphaFoldDB" id="A0A9P8UUQ6"/>
<dbReference type="GeneID" id="70124395"/>
<evidence type="ECO:0000313" key="4">
    <source>
        <dbReference type="EMBL" id="KAH6658365.1"/>
    </source>
</evidence>
<keyword evidence="1" id="KW-0378">Hydrolase</keyword>
<dbReference type="InterPro" id="IPR012462">
    <property type="entry name" value="UFSP1/2_DUB_cat"/>
</dbReference>
<gene>
    <name evidence="4" type="ORF">BKA67DRAFT_212797</name>
</gene>
<evidence type="ECO:0000259" key="3">
    <source>
        <dbReference type="SMART" id="SM00355"/>
    </source>
</evidence>
<dbReference type="OrthoDB" id="288987at2759"/>